<dbReference type="PANTHER" id="PTHR46033:SF8">
    <property type="entry name" value="PROTEIN MAINTENANCE OF MERISTEMS-LIKE"/>
    <property type="match status" value="1"/>
</dbReference>
<protein>
    <recommendedName>
        <fullName evidence="2">Aminotransferase-like plant mobile domain-containing protein</fullName>
    </recommendedName>
</protein>
<dbReference type="PANTHER" id="PTHR46033">
    <property type="entry name" value="PROTEIN MAIN-LIKE 2"/>
    <property type="match status" value="1"/>
</dbReference>
<sequence length="114" mass="12918">MLLGLSIEGKAVNHKTNYANSICMDLLDANLLDDNSRGQGILLSRLKAYYNNLHLDEHSTEEARIIKTRCYIILLIGSFLFLEGSGYSMHVMYLPLLRHVDRIGSYNWGSNLSL</sequence>
<evidence type="ECO:0000256" key="1">
    <source>
        <dbReference type="SAM" id="Phobius"/>
    </source>
</evidence>
<dbReference type="EMBL" id="JAMSHJ010000003">
    <property type="protein sequence ID" value="KAI5430220.1"/>
    <property type="molecule type" value="Genomic_DNA"/>
</dbReference>
<dbReference type="Gramene" id="Psat03G0470000-T1">
    <property type="protein sequence ID" value="KAI5430220.1"/>
    <property type="gene ID" value="KIW84_034700"/>
</dbReference>
<gene>
    <name evidence="3" type="ORF">KIW84_034700</name>
</gene>
<dbReference type="Pfam" id="PF10536">
    <property type="entry name" value="PMD"/>
    <property type="match status" value="1"/>
</dbReference>
<keyword evidence="1" id="KW-1133">Transmembrane helix</keyword>
<evidence type="ECO:0000313" key="4">
    <source>
        <dbReference type="Proteomes" id="UP001058974"/>
    </source>
</evidence>
<evidence type="ECO:0000313" key="3">
    <source>
        <dbReference type="EMBL" id="KAI5430220.1"/>
    </source>
</evidence>
<dbReference type="GO" id="GO:0010073">
    <property type="term" value="P:meristem maintenance"/>
    <property type="evidence" value="ECO:0007669"/>
    <property type="project" value="InterPro"/>
</dbReference>
<dbReference type="InterPro" id="IPR044824">
    <property type="entry name" value="MAIN-like"/>
</dbReference>
<keyword evidence="1" id="KW-0812">Transmembrane</keyword>
<dbReference type="AlphaFoldDB" id="A0A9D5B4P8"/>
<reference evidence="3 4" key="1">
    <citation type="journal article" date="2022" name="Nat. Genet.">
        <title>Improved pea reference genome and pan-genome highlight genomic features and evolutionary characteristics.</title>
        <authorList>
            <person name="Yang T."/>
            <person name="Liu R."/>
            <person name="Luo Y."/>
            <person name="Hu S."/>
            <person name="Wang D."/>
            <person name="Wang C."/>
            <person name="Pandey M.K."/>
            <person name="Ge S."/>
            <person name="Xu Q."/>
            <person name="Li N."/>
            <person name="Li G."/>
            <person name="Huang Y."/>
            <person name="Saxena R.K."/>
            <person name="Ji Y."/>
            <person name="Li M."/>
            <person name="Yan X."/>
            <person name="He Y."/>
            <person name="Liu Y."/>
            <person name="Wang X."/>
            <person name="Xiang C."/>
            <person name="Varshney R.K."/>
            <person name="Ding H."/>
            <person name="Gao S."/>
            <person name="Zong X."/>
        </authorList>
    </citation>
    <scope>NUCLEOTIDE SEQUENCE [LARGE SCALE GENOMIC DNA]</scope>
    <source>
        <strain evidence="3 4">cv. Zhongwan 6</strain>
    </source>
</reference>
<keyword evidence="1" id="KW-0472">Membrane</keyword>
<dbReference type="InterPro" id="IPR019557">
    <property type="entry name" value="AminoTfrase-like_pln_mobile"/>
</dbReference>
<dbReference type="Proteomes" id="UP001058974">
    <property type="component" value="Chromosome 3"/>
</dbReference>
<keyword evidence="4" id="KW-1185">Reference proteome</keyword>
<evidence type="ECO:0000259" key="2">
    <source>
        <dbReference type="Pfam" id="PF10536"/>
    </source>
</evidence>
<proteinExistence type="predicted"/>
<feature type="transmembrane region" description="Helical" evidence="1">
    <location>
        <begin position="70"/>
        <end position="89"/>
    </location>
</feature>
<accession>A0A9D5B4P8</accession>
<organism evidence="3 4">
    <name type="scientific">Pisum sativum</name>
    <name type="common">Garden pea</name>
    <name type="synonym">Lathyrus oleraceus</name>
    <dbReference type="NCBI Taxonomy" id="3888"/>
    <lineage>
        <taxon>Eukaryota</taxon>
        <taxon>Viridiplantae</taxon>
        <taxon>Streptophyta</taxon>
        <taxon>Embryophyta</taxon>
        <taxon>Tracheophyta</taxon>
        <taxon>Spermatophyta</taxon>
        <taxon>Magnoliopsida</taxon>
        <taxon>eudicotyledons</taxon>
        <taxon>Gunneridae</taxon>
        <taxon>Pentapetalae</taxon>
        <taxon>rosids</taxon>
        <taxon>fabids</taxon>
        <taxon>Fabales</taxon>
        <taxon>Fabaceae</taxon>
        <taxon>Papilionoideae</taxon>
        <taxon>50 kb inversion clade</taxon>
        <taxon>NPAAA clade</taxon>
        <taxon>Hologalegina</taxon>
        <taxon>IRL clade</taxon>
        <taxon>Fabeae</taxon>
        <taxon>Lathyrus</taxon>
    </lineage>
</organism>
<feature type="domain" description="Aminotransferase-like plant mobile" evidence="2">
    <location>
        <begin position="1"/>
        <end position="110"/>
    </location>
</feature>
<comment type="caution">
    <text evidence="3">The sequence shown here is derived from an EMBL/GenBank/DDBJ whole genome shotgun (WGS) entry which is preliminary data.</text>
</comment>
<name>A0A9D5B4P8_PEA</name>